<evidence type="ECO:0000313" key="6">
    <source>
        <dbReference type="Proteomes" id="UP001189429"/>
    </source>
</evidence>
<evidence type="ECO:0000256" key="2">
    <source>
        <dbReference type="ARBA" id="ARBA00023145"/>
    </source>
</evidence>
<organism evidence="5 6">
    <name type="scientific">Prorocentrum cordatum</name>
    <dbReference type="NCBI Taxonomy" id="2364126"/>
    <lineage>
        <taxon>Eukaryota</taxon>
        <taxon>Sar</taxon>
        <taxon>Alveolata</taxon>
        <taxon>Dinophyceae</taxon>
        <taxon>Prorocentrales</taxon>
        <taxon>Prorocentraceae</taxon>
        <taxon>Prorocentrum</taxon>
    </lineage>
</organism>
<evidence type="ECO:0000259" key="4">
    <source>
        <dbReference type="Pfam" id="PF00112"/>
    </source>
</evidence>
<gene>
    <name evidence="5" type="ORF">PCOR1329_LOCUS9982</name>
</gene>
<dbReference type="Proteomes" id="UP001189429">
    <property type="component" value="Unassembled WGS sequence"/>
</dbReference>
<comment type="similarity">
    <text evidence="1">Belongs to the peptidase C1 family.</text>
</comment>
<keyword evidence="2" id="KW-0865">Zymogen</keyword>
<feature type="non-terminal residue" evidence="5">
    <location>
        <position position="197"/>
    </location>
</feature>
<feature type="domain" description="Peptidase C1A papain C-terminal" evidence="4">
    <location>
        <begin position="64"/>
        <end position="162"/>
    </location>
</feature>
<reference evidence="5" key="1">
    <citation type="submission" date="2023-10" db="EMBL/GenBank/DDBJ databases">
        <authorList>
            <person name="Chen Y."/>
            <person name="Shah S."/>
            <person name="Dougan E. K."/>
            <person name="Thang M."/>
            <person name="Chan C."/>
        </authorList>
    </citation>
    <scope>NUCLEOTIDE SEQUENCE [LARGE SCALE GENOMIC DNA]</scope>
</reference>
<dbReference type="PANTHER" id="PTHR12411">
    <property type="entry name" value="CYSTEINE PROTEASE FAMILY C1-RELATED"/>
    <property type="match status" value="1"/>
</dbReference>
<dbReference type="InterPro" id="IPR000169">
    <property type="entry name" value="Pept_cys_AS"/>
</dbReference>
<keyword evidence="6" id="KW-1185">Reference proteome</keyword>
<sequence>MAGADRRREVNQMADWTETELQSLRGYRRVGSASSKGPAAPLTRLYAVAEEEMPEMVSYGHLESIKRPRDQKQCGSCWAYAAVTVLDAHAELHNRSSQFSVAQVLACTPNPQHCGGAGGCDGATAELAYEYAMQAQIADDSDFPATKDGQKKECPDDKAPWGSFALTGESTRAVNMKDGTQRHLVEGSPGRGPGGAR</sequence>
<dbReference type="EMBL" id="CAUYUJ010002808">
    <property type="protein sequence ID" value="CAK0802465.1"/>
    <property type="molecule type" value="Genomic_DNA"/>
</dbReference>
<feature type="compositionally biased region" description="Basic and acidic residues" evidence="3">
    <location>
        <begin position="148"/>
        <end position="159"/>
    </location>
</feature>
<proteinExistence type="inferred from homology"/>
<evidence type="ECO:0000256" key="1">
    <source>
        <dbReference type="ARBA" id="ARBA00008455"/>
    </source>
</evidence>
<evidence type="ECO:0000313" key="5">
    <source>
        <dbReference type="EMBL" id="CAK0802465.1"/>
    </source>
</evidence>
<evidence type="ECO:0000256" key="3">
    <source>
        <dbReference type="SAM" id="MobiDB-lite"/>
    </source>
</evidence>
<dbReference type="InterPro" id="IPR038765">
    <property type="entry name" value="Papain-like_cys_pep_sf"/>
</dbReference>
<dbReference type="PROSITE" id="PS00139">
    <property type="entry name" value="THIOL_PROTEASE_CYS"/>
    <property type="match status" value="1"/>
</dbReference>
<feature type="region of interest" description="Disordered" evidence="3">
    <location>
        <begin position="142"/>
        <end position="197"/>
    </location>
</feature>
<name>A0ABN9QFV9_9DINO</name>
<dbReference type="InterPro" id="IPR013128">
    <property type="entry name" value="Peptidase_C1A"/>
</dbReference>
<dbReference type="InterPro" id="IPR000668">
    <property type="entry name" value="Peptidase_C1A_C"/>
</dbReference>
<protein>
    <recommendedName>
        <fullName evidence="4">Peptidase C1A papain C-terminal domain-containing protein</fullName>
    </recommendedName>
</protein>
<comment type="caution">
    <text evidence="5">The sequence shown here is derived from an EMBL/GenBank/DDBJ whole genome shotgun (WGS) entry which is preliminary data.</text>
</comment>
<dbReference type="SUPFAM" id="SSF54001">
    <property type="entry name" value="Cysteine proteinases"/>
    <property type="match status" value="1"/>
</dbReference>
<dbReference type="Gene3D" id="3.90.70.10">
    <property type="entry name" value="Cysteine proteinases"/>
    <property type="match status" value="1"/>
</dbReference>
<dbReference type="Pfam" id="PF00112">
    <property type="entry name" value="Peptidase_C1"/>
    <property type="match status" value="1"/>
</dbReference>
<accession>A0ABN9QFV9</accession>